<protein>
    <submittedName>
        <fullName evidence="2">Uncharacterized protein</fullName>
    </submittedName>
</protein>
<sequence length="65" mass="6507">MDAVLDGDDGVGDAQAEVVVGVDADLAVGVEDLAVAWTATLPEAETTRHPPKPVPLVGGPVSCRG</sequence>
<feature type="region of interest" description="Disordered" evidence="1">
    <location>
        <begin position="44"/>
        <end position="65"/>
    </location>
</feature>
<dbReference type="Proteomes" id="UP000265325">
    <property type="component" value="Unassembled WGS sequence"/>
</dbReference>
<reference evidence="2 3" key="1">
    <citation type="submission" date="2015-05" db="EMBL/GenBank/DDBJ databases">
        <title>Draft Genome assembly of Streptomyces showdoensis.</title>
        <authorList>
            <person name="Thapa K.K."/>
            <person name="Metsa-Ketela M."/>
        </authorList>
    </citation>
    <scope>NUCLEOTIDE SEQUENCE [LARGE SCALE GENOMIC DNA]</scope>
    <source>
        <strain evidence="2 3">ATCC 15227</strain>
    </source>
</reference>
<gene>
    <name evidence="2" type="ORF">VO63_22270</name>
</gene>
<dbReference type="EMBL" id="LAQS01000035">
    <property type="protein sequence ID" value="KKZ71713.1"/>
    <property type="molecule type" value="Genomic_DNA"/>
</dbReference>
<dbReference type="AlphaFoldDB" id="A0A2P2GJM5"/>
<proteinExistence type="predicted"/>
<evidence type="ECO:0000256" key="1">
    <source>
        <dbReference type="SAM" id="MobiDB-lite"/>
    </source>
</evidence>
<evidence type="ECO:0000313" key="3">
    <source>
        <dbReference type="Proteomes" id="UP000265325"/>
    </source>
</evidence>
<comment type="caution">
    <text evidence="2">The sequence shown here is derived from an EMBL/GenBank/DDBJ whole genome shotgun (WGS) entry which is preliminary data.</text>
</comment>
<organism evidence="2 3">
    <name type="scientific">Streptomyces showdoensis</name>
    <dbReference type="NCBI Taxonomy" id="68268"/>
    <lineage>
        <taxon>Bacteria</taxon>
        <taxon>Bacillati</taxon>
        <taxon>Actinomycetota</taxon>
        <taxon>Actinomycetes</taxon>
        <taxon>Kitasatosporales</taxon>
        <taxon>Streptomycetaceae</taxon>
        <taxon>Streptomyces</taxon>
    </lineage>
</organism>
<name>A0A2P2GJM5_STREW</name>
<feature type="compositionally biased region" description="Low complexity" evidence="1">
    <location>
        <begin position="55"/>
        <end position="65"/>
    </location>
</feature>
<keyword evidence="3" id="KW-1185">Reference proteome</keyword>
<accession>A0A2P2GJM5</accession>
<evidence type="ECO:0000313" key="2">
    <source>
        <dbReference type="EMBL" id="KKZ71713.1"/>
    </source>
</evidence>